<dbReference type="AlphaFoldDB" id="A0A4Y9XMV6"/>
<comment type="caution">
    <text evidence="1">The sequence shown here is derived from an EMBL/GenBank/DDBJ whole genome shotgun (WGS) entry which is preliminary data.</text>
</comment>
<reference evidence="1 2" key="1">
    <citation type="submission" date="2019-01" db="EMBL/GenBank/DDBJ databases">
        <title>Genome sequencing of the rare red list fungi Fomitopsis rosea.</title>
        <authorList>
            <person name="Buettner E."/>
            <person name="Kellner H."/>
        </authorList>
    </citation>
    <scope>NUCLEOTIDE SEQUENCE [LARGE SCALE GENOMIC DNA]</scope>
    <source>
        <strain evidence="1 2">DSM 105464</strain>
    </source>
</reference>
<name>A0A4Y9XMV6_9APHY</name>
<dbReference type="Proteomes" id="UP000298390">
    <property type="component" value="Unassembled WGS sequence"/>
</dbReference>
<proteinExistence type="predicted"/>
<dbReference type="EMBL" id="SEKV01001286">
    <property type="protein sequence ID" value="TFY51082.1"/>
    <property type="molecule type" value="Genomic_DNA"/>
</dbReference>
<evidence type="ECO:0000313" key="1">
    <source>
        <dbReference type="EMBL" id="TFY51082.1"/>
    </source>
</evidence>
<accession>A0A4Y9XMV6</accession>
<gene>
    <name evidence="1" type="ORF">EVJ58_g10751</name>
</gene>
<organism evidence="1 2">
    <name type="scientific">Rhodofomes roseus</name>
    <dbReference type="NCBI Taxonomy" id="34475"/>
    <lineage>
        <taxon>Eukaryota</taxon>
        <taxon>Fungi</taxon>
        <taxon>Dikarya</taxon>
        <taxon>Basidiomycota</taxon>
        <taxon>Agaricomycotina</taxon>
        <taxon>Agaricomycetes</taxon>
        <taxon>Polyporales</taxon>
        <taxon>Rhodofomes</taxon>
    </lineage>
</organism>
<sequence length="78" mass="8361">MAPWDDAQTKILEGSVKRFRETAGAKRDEVIAATLGLLEQVALGQLEGLTPEARTTVGRIGRIIVGWAHVSSRLFGSG</sequence>
<evidence type="ECO:0000313" key="2">
    <source>
        <dbReference type="Proteomes" id="UP000298390"/>
    </source>
</evidence>
<protein>
    <submittedName>
        <fullName evidence="1">Uncharacterized protein</fullName>
    </submittedName>
</protein>